<evidence type="ECO:0000256" key="3">
    <source>
        <dbReference type="ARBA" id="ARBA00004845"/>
    </source>
</evidence>
<evidence type="ECO:0000256" key="1">
    <source>
        <dbReference type="ARBA" id="ARBA00004496"/>
    </source>
</evidence>
<name>A0A3D8ITW3_9HELI</name>
<dbReference type="InterPro" id="IPR006218">
    <property type="entry name" value="DAHP1/KDSA"/>
</dbReference>
<dbReference type="RefSeq" id="WP_115570885.1">
    <property type="nucleotide sequence ID" value="NZ_NXLT01000002.1"/>
</dbReference>
<dbReference type="HAMAP" id="MF_00056">
    <property type="entry name" value="KDO8P_synth"/>
    <property type="match status" value="1"/>
</dbReference>
<dbReference type="AlphaFoldDB" id="A0A3D8ITW3"/>
<dbReference type="PANTHER" id="PTHR21057">
    <property type="entry name" value="PHOSPHO-2-DEHYDRO-3-DEOXYHEPTONATE ALDOLASE"/>
    <property type="match status" value="1"/>
</dbReference>
<accession>A0A3D8ITW3</accession>
<evidence type="ECO:0000256" key="2">
    <source>
        <dbReference type="ARBA" id="ARBA00004756"/>
    </source>
</evidence>
<comment type="catalytic activity">
    <reaction evidence="7 8">
        <text>D-arabinose 5-phosphate + phosphoenolpyruvate + H2O = 3-deoxy-alpha-D-manno-2-octulosonate-8-phosphate + phosphate</text>
        <dbReference type="Rhea" id="RHEA:14053"/>
        <dbReference type="ChEBI" id="CHEBI:15377"/>
        <dbReference type="ChEBI" id="CHEBI:43474"/>
        <dbReference type="ChEBI" id="CHEBI:57693"/>
        <dbReference type="ChEBI" id="CHEBI:58702"/>
        <dbReference type="ChEBI" id="CHEBI:85985"/>
        <dbReference type="EC" id="2.5.1.55"/>
    </reaction>
</comment>
<feature type="domain" description="DAHP synthetase I/KDSA" evidence="9">
    <location>
        <begin position="1"/>
        <end position="247"/>
    </location>
</feature>
<keyword evidence="8" id="KW-0448">Lipopolysaccharide biosynthesis</keyword>
<comment type="caution">
    <text evidence="10">The sequence shown here is derived from an EMBL/GenBank/DDBJ whole genome shotgun (WGS) entry which is preliminary data.</text>
</comment>
<dbReference type="GO" id="GO:0008676">
    <property type="term" value="F:3-deoxy-8-phosphooctulonate synthase activity"/>
    <property type="evidence" value="ECO:0007669"/>
    <property type="project" value="UniProtKB-UniRule"/>
</dbReference>
<dbReference type="Proteomes" id="UP000256514">
    <property type="component" value="Unassembled WGS sequence"/>
</dbReference>
<keyword evidence="5 8" id="KW-0963">Cytoplasm</keyword>
<comment type="subcellular location">
    <subcellularLocation>
        <location evidence="1 8">Cytoplasm</location>
    </subcellularLocation>
</comment>
<gene>
    <name evidence="8 10" type="primary">kdsA</name>
    <name evidence="10" type="ORF">CQA54_02980</name>
</gene>
<keyword evidence="6 8" id="KW-0808">Transferase</keyword>
<evidence type="ECO:0000259" key="9">
    <source>
        <dbReference type="Pfam" id="PF00793"/>
    </source>
</evidence>
<evidence type="ECO:0000313" key="11">
    <source>
        <dbReference type="Proteomes" id="UP000256514"/>
    </source>
</evidence>
<dbReference type="NCBIfam" id="NF003543">
    <property type="entry name" value="PRK05198.1"/>
    <property type="match status" value="1"/>
</dbReference>
<reference evidence="10 11" key="1">
    <citation type="submission" date="2018-04" db="EMBL/GenBank/DDBJ databases">
        <title>Novel Campyloabacter and Helicobacter Species and Strains.</title>
        <authorList>
            <person name="Mannion A.J."/>
            <person name="Shen Z."/>
            <person name="Fox J.G."/>
        </authorList>
    </citation>
    <scope>NUCLEOTIDE SEQUENCE [LARGE SCALE GENOMIC DNA]</scope>
    <source>
        <strain evidence="10 11">MIT 12-6600</strain>
    </source>
</reference>
<organism evidence="10 11">
    <name type="scientific">Helicobacter equorum</name>
    <dbReference type="NCBI Taxonomy" id="361872"/>
    <lineage>
        <taxon>Bacteria</taxon>
        <taxon>Pseudomonadati</taxon>
        <taxon>Campylobacterota</taxon>
        <taxon>Epsilonproteobacteria</taxon>
        <taxon>Campylobacterales</taxon>
        <taxon>Helicobacteraceae</taxon>
        <taxon>Helicobacter</taxon>
    </lineage>
</organism>
<comment type="pathway">
    <text evidence="2">Bacterial outer membrane biogenesis; lipopolysaccharide biosynthesis.</text>
</comment>
<comment type="pathway">
    <text evidence="3 8">Carbohydrate biosynthesis; 3-deoxy-D-manno-octulosonate biosynthesis; 3-deoxy-D-manno-octulosonate from D-ribulose 5-phosphate: step 2/3.</text>
</comment>
<dbReference type="Gene3D" id="3.20.20.70">
    <property type="entry name" value="Aldolase class I"/>
    <property type="match status" value="1"/>
</dbReference>
<dbReference type="SUPFAM" id="SSF51569">
    <property type="entry name" value="Aldolase"/>
    <property type="match status" value="1"/>
</dbReference>
<dbReference type="EC" id="2.5.1.55" evidence="8"/>
<evidence type="ECO:0000256" key="6">
    <source>
        <dbReference type="ARBA" id="ARBA00022679"/>
    </source>
</evidence>
<evidence type="ECO:0000256" key="5">
    <source>
        <dbReference type="ARBA" id="ARBA00022490"/>
    </source>
</evidence>
<dbReference type="NCBIfam" id="TIGR01362">
    <property type="entry name" value="KDO8P_synth"/>
    <property type="match status" value="1"/>
</dbReference>
<evidence type="ECO:0000256" key="4">
    <source>
        <dbReference type="ARBA" id="ARBA00010499"/>
    </source>
</evidence>
<dbReference type="UniPathway" id="UPA00357">
    <property type="reaction ID" value="UER00474"/>
</dbReference>
<keyword evidence="11" id="KW-1185">Reference proteome</keyword>
<dbReference type="Pfam" id="PF00793">
    <property type="entry name" value="DAHP_synth_1"/>
    <property type="match status" value="1"/>
</dbReference>
<dbReference type="InterPro" id="IPR006269">
    <property type="entry name" value="KDO8P_synthase"/>
</dbReference>
<comment type="similarity">
    <text evidence="4 8">Belongs to the KdsA family.</text>
</comment>
<dbReference type="EMBL" id="NXLT01000002">
    <property type="protein sequence ID" value="RDU68094.1"/>
    <property type="molecule type" value="Genomic_DNA"/>
</dbReference>
<protein>
    <recommendedName>
        <fullName evidence="8">2-dehydro-3-deoxyphosphooctonate aldolase</fullName>
        <ecNumber evidence="8">2.5.1.55</ecNumber>
    </recommendedName>
    <alternativeName>
        <fullName evidence="8">3-deoxy-D-manno-octulosonic acid 8-phosphate synthase</fullName>
    </alternativeName>
    <alternativeName>
        <fullName evidence="8">KDO-8-phosphate synthase</fullName>
        <shortName evidence="8">KDO 8-P synthase</shortName>
        <shortName evidence="8">KDOPS</shortName>
    </alternativeName>
    <alternativeName>
        <fullName evidence="8">Phospho-2-dehydro-3-deoxyoctonate aldolase</fullName>
    </alternativeName>
</protein>
<sequence length="273" mass="29876">MILMSGPCVIESYENLSQTAKALAPIAQNPNIDFYFKASFDKANRTSLDSYRGPGLQEGLKLLAQIKQEFGYKIITDIHESHQAQAIAEVADVIQIPAFLCRQTDLIVAVAKTSKIVNVKKGQFMNPADMKHTVLKAIKTRGGDAATYEQSKHYGIWLTERGNSFGYGNLVVDMRSLVIMRQFAPVIFDATHSVQMPGGLDGKSGGDRRFVPYLARAAASIGVDGFFAETHLNPESALSDGANMVPTQELFGLVEDLLRIRSLLPSLQPLTLS</sequence>
<dbReference type="GO" id="GO:0019294">
    <property type="term" value="P:keto-3-deoxy-D-manno-octulosonic acid biosynthetic process"/>
    <property type="evidence" value="ECO:0007669"/>
    <property type="project" value="UniProtKB-UniRule"/>
</dbReference>
<evidence type="ECO:0000256" key="7">
    <source>
        <dbReference type="ARBA" id="ARBA00049112"/>
    </source>
</evidence>
<dbReference type="OrthoDB" id="9802281at2"/>
<dbReference type="UniPathway" id="UPA00030"/>
<evidence type="ECO:0000256" key="8">
    <source>
        <dbReference type="HAMAP-Rule" id="MF_00056"/>
    </source>
</evidence>
<dbReference type="GO" id="GO:0005737">
    <property type="term" value="C:cytoplasm"/>
    <property type="evidence" value="ECO:0007669"/>
    <property type="project" value="UniProtKB-SubCell"/>
</dbReference>
<proteinExistence type="inferred from homology"/>
<dbReference type="InterPro" id="IPR013785">
    <property type="entry name" value="Aldolase_TIM"/>
</dbReference>
<evidence type="ECO:0000313" key="10">
    <source>
        <dbReference type="EMBL" id="RDU68094.1"/>
    </source>
</evidence>